<dbReference type="PANTHER" id="PTHR44051">
    <property type="entry name" value="GLUTATHIONE S-TRANSFERASE-RELATED"/>
    <property type="match status" value="1"/>
</dbReference>
<evidence type="ECO:0000313" key="3">
    <source>
        <dbReference type="Proteomes" id="UP000031307"/>
    </source>
</evidence>
<keyword evidence="2" id="KW-0575">Peroxidase</keyword>
<gene>
    <name evidence="2" type="primary">yfcG</name>
    <name evidence="2" type="ORF">DB43_CL00010</name>
</gene>
<dbReference type="InterPro" id="IPR040079">
    <property type="entry name" value="Glutathione_S-Trfase"/>
</dbReference>
<dbReference type="Proteomes" id="UP000031307">
    <property type="component" value="Unassembled WGS sequence"/>
</dbReference>
<dbReference type="SFLD" id="SFLDS00019">
    <property type="entry name" value="Glutathione_Transferase_(cytos"/>
    <property type="match status" value="1"/>
</dbReference>
<dbReference type="InterPro" id="IPR004046">
    <property type="entry name" value="GST_C"/>
</dbReference>
<dbReference type="Pfam" id="PF00043">
    <property type="entry name" value="GST_C"/>
    <property type="match status" value="1"/>
</dbReference>
<dbReference type="Gene3D" id="3.40.30.10">
    <property type="entry name" value="Glutaredoxin"/>
    <property type="match status" value="1"/>
</dbReference>
<dbReference type="CDD" id="cd10291">
    <property type="entry name" value="GST_C_YfcG_like"/>
    <property type="match status" value="1"/>
</dbReference>
<dbReference type="SUPFAM" id="SSF47616">
    <property type="entry name" value="GST C-terminal domain-like"/>
    <property type="match status" value="1"/>
</dbReference>
<keyword evidence="2" id="KW-0560">Oxidoreductase</keyword>
<accession>A0A0C1BWT2</accession>
<evidence type="ECO:0000259" key="1">
    <source>
        <dbReference type="PROSITE" id="PS50405"/>
    </source>
</evidence>
<evidence type="ECO:0000313" key="2">
    <source>
        <dbReference type="EMBL" id="KIA76041.1"/>
    </source>
</evidence>
<dbReference type="Gene3D" id="1.20.1050.10">
    <property type="match status" value="1"/>
</dbReference>
<dbReference type="EC" id="1.8.4.-" evidence="2"/>
<comment type="caution">
    <text evidence="2">The sequence shown here is derived from an EMBL/GenBank/DDBJ whole genome shotgun (WGS) entry which is preliminary data.</text>
</comment>
<dbReference type="EMBL" id="JSAM01000154">
    <property type="protein sequence ID" value="KIA76041.1"/>
    <property type="molecule type" value="Genomic_DNA"/>
</dbReference>
<dbReference type="PATRIC" id="fig|83552.4.peg.2835"/>
<name>A0A0C1BWT2_9BACT</name>
<feature type="domain" description="GST C-terminal" evidence="1">
    <location>
        <begin position="85"/>
        <end position="200"/>
    </location>
</feature>
<reference evidence="2 3" key="1">
    <citation type="journal article" date="2014" name="Mol. Biol. Evol.">
        <title>Massive expansion of Ubiquitination-related gene families within the Chlamydiae.</title>
        <authorList>
            <person name="Domman D."/>
            <person name="Collingro A."/>
            <person name="Lagkouvardos I."/>
            <person name="Gehre L."/>
            <person name="Weinmaier T."/>
            <person name="Rattei T."/>
            <person name="Subtil A."/>
            <person name="Horn M."/>
        </authorList>
    </citation>
    <scope>NUCLEOTIDE SEQUENCE [LARGE SCALE GENOMIC DNA]</scope>
    <source>
        <strain evidence="2 3">OEW1</strain>
    </source>
</reference>
<dbReference type="InterPro" id="IPR010987">
    <property type="entry name" value="Glutathione-S-Trfase_C-like"/>
</dbReference>
<dbReference type="InterPro" id="IPR036282">
    <property type="entry name" value="Glutathione-S-Trfase_C_sf"/>
</dbReference>
<sequence>MAGAHPMVKKLPSCWKSADCLMKSSTLIFVPATRIPPNSGVSTPMVKSPRLSIRLAPAVNPLRYLNPGAILIYLAEKTGQFLSKDPHQRYATLQWLMFQMGGFGPILGQAHHFIRFAPERIPYAMDRYRNESKRLYGVLNGALADRDYIAGDYSIADMALYPWALSHDMHEVDLAPFPHIAAWIARISQRPAIAPALEKA</sequence>
<protein>
    <submittedName>
        <fullName evidence="2">Disulfide-bond oxidoreductase YfcG</fullName>
        <ecNumber evidence="2">1.11.1.-</ecNumber>
        <ecNumber evidence="2">1.8.4.-</ecNumber>
    </submittedName>
</protein>
<dbReference type="PANTHER" id="PTHR44051:SF19">
    <property type="entry name" value="DISULFIDE-BOND OXIDOREDUCTASE YFCG"/>
    <property type="match status" value="1"/>
</dbReference>
<organism evidence="2 3">
    <name type="scientific">Parachlamydia acanthamoebae</name>
    <dbReference type="NCBI Taxonomy" id="83552"/>
    <lineage>
        <taxon>Bacteria</taxon>
        <taxon>Pseudomonadati</taxon>
        <taxon>Chlamydiota</taxon>
        <taxon>Chlamydiia</taxon>
        <taxon>Parachlamydiales</taxon>
        <taxon>Parachlamydiaceae</taxon>
        <taxon>Parachlamydia</taxon>
    </lineage>
</organism>
<dbReference type="AlphaFoldDB" id="A0A0C1BWT2"/>
<dbReference type="EC" id="1.11.1.-" evidence="2"/>
<proteinExistence type="predicted"/>
<dbReference type="GO" id="GO:0004601">
    <property type="term" value="F:peroxidase activity"/>
    <property type="evidence" value="ECO:0007669"/>
    <property type="project" value="UniProtKB-KW"/>
</dbReference>
<dbReference type="PROSITE" id="PS50405">
    <property type="entry name" value="GST_CTER"/>
    <property type="match status" value="1"/>
</dbReference>